<evidence type="ECO:0000256" key="1">
    <source>
        <dbReference type="SAM" id="Phobius"/>
    </source>
</evidence>
<feature type="transmembrane region" description="Helical" evidence="1">
    <location>
        <begin position="91"/>
        <end position="115"/>
    </location>
</feature>
<dbReference type="EMBL" id="HE774682">
    <property type="protein sequence ID" value="CCG54147.1"/>
    <property type="molecule type" value="Genomic_DNA"/>
</dbReference>
<dbReference type="HOGENOM" id="CLU_130847_0_0_10"/>
<dbReference type="KEGG" id="fin:KQS_11125"/>
<reference evidence="2 3" key="1">
    <citation type="journal article" date="2012" name="J. Bacteriol.">
        <title>Complete Genome Sequence of Flavobacterium indicum GPSTA100-9T, Isolated from Warm Spring Water.</title>
        <authorList>
            <person name="Barbier P."/>
            <person name="Houel A."/>
            <person name="Loux V."/>
            <person name="Poulain J."/>
            <person name="Bernardet J.F."/>
            <person name="Touchon M."/>
            <person name="Duchaud E."/>
        </authorList>
    </citation>
    <scope>NUCLEOTIDE SEQUENCE [LARGE SCALE GENOMIC DNA]</scope>
    <source>
        <strain evidence="3">DSM 17447 / CIP 109464 / GPTSA100-9</strain>
    </source>
</reference>
<dbReference type="OrthoDB" id="1451346at2"/>
<dbReference type="STRING" id="1094466.KQS_11125"/>
<dbReference type="PATRIC" id="fig|1094466.5.peg.2182"/>
<dbReference type="AlphaFoldDB" id="H8XPT1"/>
<dbReference type="Proteomes" id="UP000007599">
    <property type="component" value="Chromosome I"/>
</dbReference>
<keyword evidence="3" id="KW-1185">Reference proteome</keyword>
<dbReference type="eggNOG" id="ENOG502ZWR1">
    <property type="taxonomic scope" value="Bacteria"/>
</dbReference>
<reference evidence="3" key="2">
    <citation type="submission" date="2012-03" db="EMBL/GenBank/DDBJ databases">
        <title>Complete genome sequence of Flavobacterium indicum GPTSA100-9T, isolated from warm spring water.</title>
        <authorList>
            <person name="Barbier P."/>
            <person name="Houel A."/>
            <person name="Loux V."/>
            <person name="Poulain J."/>
            <person name="Bernardet J.-F."/>
            <person name="Touchon M."/>
            <person name="Duchaud E."/>
        </authorList>
    </citation>
    <scope>NUCLEOTIDE SEQUENCE [LARGE SCALE GENOMIC DNA]</scope>
    <source>
        <strain evidence="3">DSM 17447 / CIP 109464 / GPTSA100-9</strain>
    </source>
</reference>
<feature type="transmembrane region" description="Helical" evidence="1">
    <location>
        <begin position="127"/>
        <end position="144"/>
    </location>
</feature>
<keyword evidence="1" id="KW-0472">Membrane</keyword>
<accession>H8XPT1</accession>
<sequence length="167" mass="19955">MEAQNDIRLRLRFYKDVPENKERIRDKFVAYKKIMSTDYLMKIRDNHIQFTVSGEKHRYWSPHLTVELEDLEGAEHSGTHIRGLFGPAQTLWTFFIFLHFILAGTFLTFAMFAFSNYTLKRPMTTDFIVMGLMLFCWILLYFIGRQTRENGYSQMEELEAEFNKIIQ</sequence>
<keyword evidence="1" id="KW-1133">Transmembrane helix</keyword>
<evidence type="ECO:0000313" key="2">
    <source>
        <dbReference type="EMBL" id="CCG54147.1"/>
    </source>
</evidence>
<gene>
    <name evidence="2" type="ordered locus">KQS_11125</name>
</gene>
<evidence type="ECO:0000313" key="3">
    <source>
        <dbReference type="Proteomes" id="UP000007599"/>
    </source>
</evidence>
<organism evidence="2 3">
    <name type="scientific">Flavobacterium indicum (strain DSM 17447 / CIP 109464 / GPTSA100-9)</name>
    <dbReference type="NCBI Taxonomy" id="1094466"/>
    <lineage>
        <taxon>Bacteria</taxon>
        <taxon>Pseudomonadati</taxon>
        <taxon>Bacteroidota</taxon>
        <taxon>Flavobacteriia</taxon>
        <taxon>Flavobacteriales</taxon>
        <taxon>Flavobacteriaceae</taxon>
        <taxon>Flavobacterium</taxon>
    </lineage>
</organism>
<keyword evidence="1" id="KW-0812">Transmembrane</keyword>
<dbReference type="RefSeq" id="WP_014389265.1">
    <property type="nucleotide sequence ID" value="NC_017025.1"/>
</dbReference>
<evidence type="ECO:0008006" key="4">
    <source>
        <dbReference type="Google" id="ProtNLM"/>
    </source>
</evidence>
<proteinExistence type="predicted"/>
<protein>
    <recommendedName>
        <fullName evidence="4">GTP-binding protein</fullName>
    </recommendedName>
</protein>
<name>H8XPT1_FLAIG</name>